<dbReference type="EMBL" id="JAUJYO010000001">
    <property type="protein sequence ID" value="KAK1324780.1"/>
    <property type="molecule type" value="Genomic_DNA"/>
</dbReference>
<name>A0AAV9FIW0_ACOCL</name>
<gene>
    <name evidence="1" type="ORF">QJS10_CPA01g02346</name>
</gene>
<evidence type="ECO:0000313" key="1">
    <source>
        <dbReference type="EMBL" id="KAK1324780.1"/>
    </source>
</evidence>
<dbReference type="Proteomes" id="UP001180020">
    <property type="component" value="Unassembled WGS sequence"/>
</dbReference>
<keyword evidence="2" id="KW-1185">Reference proteome</keyword>
<evidence type="ECO:0000313" key="2">
    <source>
        <dbReference type="Proteomes" id="UP001180020"/>
    </source>
</evidence>
<reference evidence="1" key="2">
    <citation type="submission" date="2023-06" db="EMBL/GenBank/DDBJ databases">
        <authorList>
            <person name="Ma L."/>
            <person name="Liu K.-W."/>
            <person name="Li Z."/>
            <person name="Hsiao Y.-Y."/>
            <person name="Qi Y."/>
            <person name="Fu T."/>
            <person name="Tang G."/>
            <person name="Zhang D."/>
            <person name="Sun W.-H."/>
            <person name="Liu D.-K."/>
            <person name="Li Y."/>
            <person name="Chen G.-Z."/>
            <person name="Liu X.-D."/>
            <person name="Liao X.-Y."/>
            <person name="Jiang Y.-T."/>
            <person name="Yu X."/>
            <person name="Hao Y."/>
            <person name="Huang J."/>
            <person name="Zhao X.-W."/>
            <person name="Ke S."/>
            <person name="Chen Y.-Y."/>
            <person name="Wu W.-L."/>
            <person name="Hsu J.-L."/>
            <person name="Lin Y.-F."/>
            <person name="Huang M.-D."/>
            <person name="Li C.-Y."/>
            <person name="Huang L."/>
            <person name="Wang Z.-W."/>
            <person name="Zhao X."/>
            <person name="Zhong W.-Y."/>
            <person name="Peng D.-H."/>
            <person name="Ahmad S."/>
            <person name="Lan S."/>
            <person name="Zhang J.-S."/>
            <person name="Tsai W.-C."/>
            <person name="Van De Peer Y."/>
            <person name="Liu Z.-J."/>
        </authorList>
    </citation>
    <scope>NUCLEOTIDE SEQUENCE</scope>
    <source>
        <strain evidence="1">CP</strain>
        <tissue evidence="1">Leaves</tissue>
    </source>
</reference>
<comment type="caution">
    <text evidence="1">The sequence shown here is derived from an EMBL/GenBank/DDBJ whole genome shotgun (WGS) entry which is preliminary data.</text>
</comment>
<reference evidence="1" key="1">
    <citation type="journal article" date="2023" name="Nat. Commun.">
        <title>Diploid and tetraploid genomes of Acorus and the evolution of monocots.</title>
        <authorList>
            <person name="Ma L."/>
            <person name="Liu K.W."/>
            <person name="Li Z."/>
            <person name="Hsiao Y.Y."/>
            <person name="Qi Y."/>
            <person name="Fu T."/>
            <person name="Tang G.D."/>
            <person name="Zhang D."/>
            <person name="Sun W.H."/>
            <person name="Liu D.K."/>
            <person name="Li Y."/>
            <person name="Chen G.Z."/>
            <person name="Liu X.D."/>
            <person name="Liao X.Y."/>
            <person name="Jiang Y.T."/>
            <person name="Yu X."/>
            <person name="Hao Y."/>
            <person name="Huang J."/>
            <person name="Zhao X.W."/>
            <person name="Ke S."/>
            <person name="Chen Y.Y."/>
            <person name="Wu W.L."/>
            <person name="Hsu J.L."/>
            <person name="Lin Y.F."/>
            <person name="Huang M.D."/>
            <person name="Li C.Y."/>
            <person name="Huang L."/>
            <person name="Wang Z.W."/>
            <person name="Zhao X."/>
            <person name="Zhong W.Y."/>
            <person name="Peng D.H."/>
            <person name="Ahmad S."/>
            <person name="Lan S."/>
            <person name="Zhang J.S."/>
            <person name="Tsai W.C."/>
            <person name="Van de Peer Y."/>
            <person name="Liu Z.J."/>
        </authorList>
    </citation>
    <scope>NUCLEOTIDE SEQUENCE</scope>
    <source>
        <strain evidence="1">CP</strain>
    </source>
</reference>
<proteinExistence type="predicted"/>
<sequence>MEVFELATIRDIGGGHIDQMVHKAAVGASGGILTSWSSSRWKLVDQCTGAGLS</sequence>
<accession>A0AAV9FIW0</accession>
<organism evidence="1 2">
    <name type="scientific">Acorus calamus</name>
    <name type="common">Sweet flag</name>
    <dbReference type="NCBI Taxonomy" id="4465"/>
    <lineage>
        <taxon>Eukaryota</taxon>
        <taxon>Viridiplantae</taxon>
        <taxon>Streptophyta</taxon>
        <taxon>Embryophyta</taxon>
        <taxon>Tracheophyta</taxon>
        <taxon>Spermatophyta</taxon>
        <taxon>Magnoliopsida</taxon>
        <taxon>Liliopsida</taxon>
        <taxon>Acoraceae</taxon>
        <taxon>Acorus</taxon>
    </lineage>
</organism>
<protein>
    <submittedName>
        <fullName evidence="1">Uncharacterized protein</fullName>
    </submittedName>
</protein>
<dbReference type="AlphaFoldDB" id="A0AAV9FIW0"/>